<feature type="domain" description="Homeobox" evidence="7">
    <location>
        <begin position="118"/>
        <end position="190"/>
    </location>
</feature>
<keyword evidence="3 5" id="KW-0371">Homeobox</keyword>
<dbReference type="GO" id="GO:0000981">
    <property type="term" value="F:DNA-binding transcription factor activity, RNA polymerase II-specific"/>
    <property type="evidence" value="ECO:0007669"/>
    <property type="project" value="TreeGrafter"/>
</dbReference>
<dbReference type="GeneTree" id="ENSGT00990000212726"/>
<keyword evidence="2 5" id="KW-0238">DNA-binding</keyword>
<dbReference type="SMART" id="SM00389">
    <property type="entry name" value="HOX"/>
    <property type="match status" value="2"/>
</dbReference>
<dbReference type="InterPro" id="IPR051306">
    <property type="entry name" value="Homeobox_regulator"/>
</dbReference>
<protein>
    <recommendedName>
        <fullName evidence="7">Homeobox domain-containing protein</fullName>
    </recommendedName>
</protein>
<dbReference type="PANTHER" id="PTHR46123">
    <property type="entry name" value="MIX-TYPE HOMEOBOX GENE 1-RELATED"/>
    <property type="match status" value="1"/>
</dbReference>
<accession>A0A670HYD3</accession>
<comment type="subcellular location">
    <subcellularLocation>
        <location evidence="1 5 6">Nucleus</location>
    </subcellularLocation>
</comment>
<proteinExistence type="predicted"/>
<reference evidence="8" key="2">
    <citation type="submission" date="2025-08" db="UniProtKB">
        <authorList>
            <consortium name="Ensembl"/>
        </authorList>
    </citation>
    <scope>IDENTIFICATION</scope>
</reference>
<dbReference type="AlphaFoldDB" id="A0A670HYD3"/>
<dbReference type="GO" id="GO:0005634">
    <property type="term" value="C:nucleus"/>
    <property type="evidence" value="ECO:0007669"/>
    <property type="project" value="UniProtKB-SubCell"/>
</dbReference>
<keyword evidence="9" id="KW-1185">Reference proteome</keyword>
<name>A0A670HYD3_PODMU</name>
<evidence type="ECO:0000313" key="9">
    <source>
        <dbReference type="Proteomes" id="UP000472272"/>
    </source>
</evidence>
<evidence type="ECO:0000256" key="2">
    <source>
        <dbReference type="ARBA" id="ARBA00023125"/>
    </source>
</evidence>
<evidence type="ECO:0000259" key="7">
    <source>
        <dbReference type="PROSITE" id="PS50071"/>
    </source>
</evidence>
<evidence type="ECO:0000256" key="3">
    <source>
        <dbReference type="ARBA" id="ARBA00023155"/>
    </source>
</evidence>
<dbReference type="PANTHER" id="PTHR46123:SF4">
    <property type="entry name" value="MIX-TYPE HOMEOBOX GENE 1-RELATED"/>
    <property type="match status" value="1"/>
</dbReference>
<dbReference type="OMA" id="TSETHFH"/>
<evidence type="ECO:0000313" key="8">
    <source>
        <dbReference type="Ensembl" id="ENSPMRP00000004147.1"/>
    </source>
</evidence>
<dbReference type="Gene3D" id="1.10.10.60">
    <property type="entry name" value="Homeodomain-like"/>
    <property type="match status" value="2"/>
</dbReference>
<dbReference type="Proteomes" id="UP000472272">
    <property type="component" value="Chromosome 5"/>
</dbReference>
<evidence type="ECO:0000256" key="6">
    <source>
        <dbReference type="RuleBase" id="RU000682"/>
    </source>
</evidence>
<evidence type="ECO:0000256" key="5">
    <source>
        <dbReference type="PROSITE-ProRule" id="PRU00108"/>
    </source>
</evidence>
<dbReference type="SUPFAM" id="SSF46689">
    <property type="entry name" value="Homeodomain-like"/>
    <property type="match status" value="2"/>
</dbReference>
<dbReference type="Pfam" id="PF00046">
    <property type="entry name" value="Homeodomain"/>
    <property type="match status" value="2"/>
</dbReference>
<dbReference type="InterPro" id="IPR009057">
    <property type="entry name" value="Homeodomain-like_sf"/>
</dbReference>
<evidence type="ECO:0000256" key="4">
    <source>
        <dbReference type="ARBA" id="ARBA00023242"/>
    </source>
</evidence>
<dbReference type="PROSITE" id="PS50071">
    <property type="entry name" value="HOMEOBOX_2"/>
    <property type="match status" value="2"/>
</dbReference>
<dbReference type="InterPro" id="IPR001356">
    <property type="entry name" value="HD"/>
</dbReference>
<dbReference type="Ensembl" id="ENSPMRT00000004427.1">
    <property type="protein sequence ID" value="ENSPMRP00000004147.1"/>
    <property type="gene ID" value="ENSPMRG00000002841.1"/>
</dbReference>
<feature type="DNA-binding region" description="Homeobox" evidence="5">
    <location>
        <begin position="36"/>
        <end position="95"/>
    </location>
</feature>
<feature type="domain" description="Homeobox" evidence="7">
    <location>
        <begin position="34"/>
        <end position="94"/>
    </location>
</feature>
<keyword evidence="4 5" id="KW-0539">Nucleus</keyword>
<dbReference type="CDD" id="cd00086">
    <property type="entry name" value="homeodomain"/>
    <property type="match status" value="2"/>
</dbReference>
<dbReference type="GO" id="GO:0000977">
    <property type="term" value="F:RNA polymerase II transcription regulatory region sequence-specific DNA binding"/>
    <property type="evidence" value="ECO:0007669"/>
    <property type="project" value="TreeGrafter"/>
</dbReference>
<reference evidence="8" key="3">
    <citation type="submission" date="2025-09" db="UniProtKB">
        <authorList>
            <consortium name="Ensembl"/>
        </authorList>
    </citation>
    <scope>IDENTIFICATION</scope>
</reference>
<organism evidence="8 9">
    <name type="scientific">Podarcis muralis</name>
    <name type="common">Wall lizard</name>
    <name type="synonym">Lacerta muralis</name>
    <dbReference type="NCBI Taxonomy" id="64176"/>
    <lineage>
        <taxon>Eukaryota</taxon>
        <taxon>Metazoa</taxon>
        <taxon>Chordata</taxon>
        <taxon>Craniata</taxon>
        <taxon>Vertebrata</taxon>
        <taxon>Euteleostomi</taxon>
        <taxon>Lepidosauria</taxon>
        <taxon>Squamata</taxon>
        <taxon>Bifurcata</taxon>
        <taxon>Unidentata</taxon>
        <taxon>Episquamata</taxon>
        <taxon>Laterata</taxon>
        <taxon>Lacertibaenia</taxon>
        <taxon>Lacertidae</taxon>
        <taxon>Podarcis</taxon>
    </lineage>
</organism>
<reference evidence="8 9" key="1">
    <citation type="journal article" date="2019" name="Proc. Natl. Acad. Sci. U.S.A.">
        <title>Regulatory changes in pterin and carotenoid genes underlie balanced color polymorphisms in the wall lizard.</title>
        <authorList>
            <person name="Andrade P."/>
            <person name="Pinho C."/>
            <person name="Perez I de Lanuza G."/>
            <person name="Afonso S."/>
            <person name="Brejcha J."/>
            <person name="Rubin C.J."/>
            <person name="Wallerman O."/>
            <person name="Pereira P."/>
            <person name="Sabatino S.J."/>
            <person name="Bellati A."/>
            <person name="Pellitteri-Rosa D."/>
            <person name="Bosakova Z."/>
            <person name="Bunikis I."/>
            <person name="Carretero M.A."/>
            <person name="Feiner N."/>
            <person name="Marsik P."/>
            <person name="Pauperio F."/>
            <person name="Salvi D."/>
            <person name="Soler L."/>
            <person name="While G.M."/>
            <person name="Uller T."/>
            <person name="Font E."/>
            <person name="Andersson L."/>
            <person name="Carneiro M."/>
        </authorList>
    </citation>
    <scope>NUCLEOTIDE SEQUENCE</scope>
</reference>
<evidence type="ECO:0000256" key="1">
    <source>
        <dbReference type="ARBA" id="ARBA00004123"/>
    </source>
</evidence>
<sequence>GKCRRCSPELSMSGGRSANLPLCLFPGGSYPKVGGDRRKRTVFTPAQIELLKKSFEENQYPGYETREALARCIGIEEDRVQRGKSEGSARLQQKRRFRALPSDLPLCLFPGGSHPKVGGERRKRTVFSPSHVELLKKSFEENQYPGYETREALARCIGTEEDRVHVRTGVVGASKTSLNRTYWNNLKRSE</sequence>